<dbReference type="AlphaFoldDB" id="A0AAN6UNF0"/>
<dbReference type="Proteomes" id="UP001304895">
    <property type="component" value="Unassembled WGS sequence"/>
</dbReference>
<keyword evidence="2" id="KW-1185">Reference proteome</keyword>
<protein>
    <submittedName>
        <fullName evidence="1">Uncharacterized protein</fullName>
    </submittedName>
</protein>
<gene>
    <name evidence="1" type="ORF">BT67DRAFT_432792</name>
</gene>
<evidence type="ECO:0000313" key="2">
    <source>
        <dbReference type="Proteomes" id="UP001304895"/>
    </source>
</evidence>
<comment type="caution">
    <text evidence="1">The sequence shown here is derived from an EMBL/GenBank/DDBJ whole genome shotgun (WGS) entry which is preliminary data.</text>
</comment>
<evidence type="ECO:0000313" key="1">
    <source>
        <dbReference type="EMBL" id="KAK4135974.1"/>
    </source>
</evidence>
<proteinExistence type="predicted"/>
<sequence length="160" mass="18438">MSGLLRAYRKGTKGNPKIQEELNLLKFKCTGGKVNIKAMLGRKITSALANDQDNDLATKRRKAISYKHYLRYRAKLEKAKKSLKVAKAKAANKATRDKFKAKKRALGSNKKEFQANILKKIELYISLRYTSPILDKAIFKDLRYASFNLLRFYKETGKRF</sequence>
<dbReference type="EMBL" id="MU853404">
    <property type="protein sequence ID" value="KAK4135974.1"/>
    <property type="molecule type" value="Genomic_DNA"/>
</dbReference>
<organism evidence="1 2">
    <name type="scientific">Trichocladium antarcticum</name>
    <dbReference type="NCBI Taxonomy" id="1450529"/>
    <lineage>
        <taxon>Eukaryota</taxon>
        <taxon>Fungi</taxon>
        <taxon>Dikarya</taxon>
        <taxon>Ascomycota</taxon>
        <taxon>Pezizomycotina</taxon>
        <taxon>Sordariomycetes</taxon>
        <taxon>Sordariomycetidae</taxon>
        <taxon>Sordariales</taxon>
        <taxon>Chaetomiaceae</taxon>
        <taxon>Trichocladium</taxon>
    </lineage>
</organism>
<accession>A0AAN6UNF0</accession>
<reference evidence="1" key="1">
    <citation type="journal article" date="2023" name="Mol. Phylogenet. Evol.">
        <title>Genome-scale phylogeny and comparative genomics of the fungal order Sordariales.</title>
        <authorList>
            <person name="Hensen N."/>
            <person name="Bonometti L."/>
            <person name="Westerberg I."/>
            <person name="Brannstrom I.O."/>
            <person name="Guillou S."/>
            <person name="Cros-Aarteil S."/>
            <person name="Calhoun S."/>
            <person name="Haridas S."/>
            <person name="Kuo A."/>
            <person name="Mondo S."/>
            <person name="Pangilinan J."/>
            <person name="Riley R."/>
            <person name="LaButti K."/>
            <person name="Andreopoulos B."/>
            <person name="Lipzen A."/>
            <person name="Chen C."/>
            <person name="Yan M."/>
            <person name="Daum C."/>
            <person name="Ng V."/>
            <person name="Clum A."/>
            <person name="Steindorff A."/>
            <person name="Ohm R.A."/>
            <person name="Martin F."/>
            <person name="Silar P."/>
            <person name="Natvig D.O."/>
            <person name="Lalanne C."/>
            <person name="Gautier V."/>
            <person name="Ament-Velasquez S.L."/>
            <person name="Kruys A."/>
            <person name="Hutchinson M.I."/>
            <person name="Powell A.J."/>
            <person name="Barry K."/>
            <person name="Miller A.N."/>
            <person name="Grigoriev I.V."/>
            <person name="Debuchy R."/>
            <person name="Gladieux P."/>
            <person name="Hiltunen Thoren M."/>
            <person name="Johannesson H."/>
        </authorList>
    </citation>
    <scope>NUCLEOTIDE SEQUENCE</scope>
    <source>
        <strain evidence="1">CBS 123565</strain>
    </source>
</reference>
<name>A0AAN6UNF0_9PEZI</name>
<reference evidence="1" key="2">
    <citation type="submission" date="2023-05" db="EMBL/GenBank/DDBJ databases">
        <authorList>
            <consortium name="Lawrence Berkeley National Laboratory"/>
            <person name="Steindorff A."/>
            <person name="Hensen N."/>
            <person name="Bonometti L."/>
            <person name="Westerberg I."/>
            <person name="Brannstrom I.O."/>
            <person name="Guillou S."/>
            <person name="Cros-Aarteil S."/>
            <person name="Calhoun S."/>
            <person name="Haridas S."/>
            <person name="Kuo A."/>
            <person name="Mondo S."/>
            <person name="Pangilinan J."/>
            <person name="Riley R."/>
            <person name="Labutti K."/>
            <person name="Andreopoulos B."/>
            <person name="Lipzen A."/>
            <person name="Chen C."/>
            <person name="Yanf M."/>
            <person name="Daum C."/>
            <person name="Ng V."/>
            <person name="Clum A."/>
            <person name="Ohm R."/>
            <person name="Martin F."/>
            <person name="Silar P."/>
            <person name="Natvig D."/>
            <person name="Lalanne C."/>
            <person name="Gautier V."/>
            <person name="Ament-Velasquez S.L."/>
            <person name="Kruys A."/>
            <person name="Hutchinson M.I."/>
            <person name="Powell A.J."/>
            <person name="Barry K."/>
            <person name="Miller A.N."/>
            <person name="Grigoriev I.V."/>
            <person name="Debuchy R."/>
            <person name="Gladieux P."/>
            <person name="Thoren M.H."/>
            <person name="Johannesson H."/>
        </authorList>
    </citation>
    <scope>NUCLEOTIDE SEQUENCE</scope>
    <source>
        <strain evidence="1">CBS 123565</strain>
    </source>
</reference>